<keyword evidence="3" id="KW-1185">Reference proteome</keyword>
<dbReference type="STRING" id="55544.A0A4D9DGE9"/>
<evidence type="ECO:0000313" key="3">
    <source>
        <dbReference type="Proteomes" id="UP000297703"/>
    </source>
</evidence>
<proteinExistence type="predicted"/>
<dbReference type="SUPFAM" id="SSF52540">
    <property type="entry name" value="P-loop containing nucleoside triphosphate hydrolases"/>
    <property type="match status" value="1"/>
</dbReference>
<dbReference type="Gene3D" id="3.40.50.300">
    <property type="entry name" value="P-loop containing nucleotide triphosphate hydrolases"/>
    <property type="match status" value="1"/>
</dbReference>
<dbReference type="InterPro" id="IPR027417">
    <property type="entry name" value="P-loop_NTPase"/>
</dbReference>
<dbReference type="InterPro" id="IPR003439">
    <property type="entry name" value="ABC_transporter-like_ATP-bd"/>
</dbReference>
<dbReference type="Pfam" id="PF00005">
    <property type="entry name" value="ABC_tran"/>
    <property type="match status" value="1"/>
</dbReference>
<dbReference type="InterPro" id="IPR039421">
    <property type="entry name" value="Type_1_exporter"/>
</dbReference>
<dbReference type="GO" id="GO:0016887">
    <property type="term" value="F:ATP hydrolysis activity"/>
    <property type="evidence" value="ECO:0007669"/>
    <property type="project" value="InterPro"/>
</dbReference>
<comment type="caution">
    <text evidence="2">The sequence shown here is derived from an EMBL/GenBank/DDBJ whole genome shotgun (WGS) entry which is preliminary data.</text>
</comment>
<feature type="domain" description="ABC transporter" evidence="1">
    <location>
        <begin position="17"/>
        <end position="70"/>
    </location>
</feature>
<dbReference type="OrthoDB" id="6500128at2759"/>
<name>A0A4D9DGE9_9SAUR</name>
<organism evidence="2 3">
    <name type="scientific">Platysternon megacephalum</name>
    <name type="common">big-headed turtle</name>
    <dbReference type="NCBI Taxonomy" id="55544"/>
    <lineage>
        <taxon>Eukaryota</taxon>
        <taxon>Metazoa</taxon>
        <taxon>Chordata</taxon>
        <taxon>Craniata</taxon>
        <taxon>Vertebrata</taxon>
        <taxon>Euteleostomi</taxon>
        <taxon>Archelosauria</taxon>
        <taxon>Testudinata</taxon>
        <taxon>Testudines</taxon>
        <taxon>Cryptodira</taxon>
        <taxon>Durocryptodira</taxon>
        <taxon>Testudinoidea</taxon>
        <taxon>Platysternidae</taxon>
        <taxon>Platysternon</taxon>
    </lineage>
</organism>
<evidence type="ECO:0000313" key="2">
    <source>
        <dbReference type="EMBL" id="TFJ94869.1"/>
    </source>
</evidence>
<accession>A0A4D9DGE9</accession>
<dbReference type="GO" id="GO:0015421">
    <property type="term" value="F:ABC-type oligopeptide transporter activity"/>
    <property type="evidence" value="ECO:0007669"/>
    <property type="project" value="TreeGrafter"/>
</dbReference>
<sequence length="145" mass="15878">MGDPNLGEDDARVAAGKAQVLSDINRLPMQFQTLVSELGANFSGGQRQRIALARALIREPRVLILDEATSSLDTFNEARITEHLNDQSCTTVVIAHRLSTIIDADRIYVMDKGRVVQEGTHSELAAQPGLYQELFASSLTPEMVV</sequence>
<dbReference type="PANTHER" id="PTHR43394:SF1">
    <property type="entry name" value="ATP-BINDING CASSETTE SUB-FAMILY B MEMBER 10, MITOCHONDRIAL"/>
    <property type="match status" value="1"/>
</dbReference>
<dbReference type="AlphaFoldDB" id="A0A4D9DGE9"/>
<reference evidence="2 3" key="2">
    <citation type="submission" date="2019-04" db="EMBL/GenBank/DDBJ databases">
        <title>The genome sequence of big-headed turtle.</title>
        <authorList>
            <person name="Gong S."/>
        </authorList>
    </citation>
    <scope>NUCLEOTIDE SEQUENCE [LARGE SCALE GENOMIC DNA]</scope>
    <source>
        <strain evidence="2">DO16091913</strain>
        <tissue evidence="2">Muscle</tissue>
    </source>
</reference>
<dbReference type="EMBL" id="QXTE01024655">
    <property type="protein sequence ID" value="TFJ94869.1"/>
    <property type="molecule type" value="Genomic_DNA"/>
</dbReference>
<reference evidence="2 3" key="1">
    <citation type="submission" date="2019-04" db="EMBL/GenBank/DDBJ databases">
        <title>Draft genome of the big-headed turtle Platysternon megacephalum.</title>
        <authorList>
            <person name="Gong S."/>
        </authorList>
    </citation>
    <scope>NUCLEOTIDE SEQUENCE [LARGE SCALE GENOMIC DNA]</scope>
    <source>
        <strain evidence="2">DO16091913</strain>
        <tissue evidence="2">Muscle</tissue>
    </source>
</reference>
<protein>
    <submittedName>
        <fullName evidence="2">Putative ADP-ribosylation factor GTPase-activating protein AGD11</fullName>
    </submittedName>
</protein>
<evidence type="ECO:0000259" key="1">
    <source>
        <dbReference type="Pfam" id="PF00005"/>
    </source>
</evidence>
<dbReference type="PANTHER" id="PTHR43394">
    <property type="entry name" value="ATP-DEPENDENT PERMEASE MDL1, MITOCHONDRIAL"/>
    <property type="match status" value="1"/>
</dbReference>
<dbReference type="Proteomes" id="UP000297703">
    <property type="component" value="Unassembled WGS sequence"/>
</dbReference>
<gene>
    <name evidence="2" type="ORF">DR999_PMT23898</name>
</gene>
<dbReference type="GO" id="GO:0005524">
    <property type="term" value="F:ATP binding"/>
    <property type="evidence" value="ECO:0007669"/>
    <property type="project" value="InterPro"/>
</dbReference>